<feature type="region of interest" description="Disordered" evidence="1">
    <location>
        <begin position="207"/>
        <end position="247"/>
    </location>
</feature>
<proteinExistence type="predicted"/>
<feature type="region of interest" description="Disordered" evidence="1">
    <location>
        <begin position="442"/>
        <end position="474"/>
    </location>
</feature>
<gene>
    <name evidence="2" type="ORF">COCON_G00068090</name>
</gene>
<dbReference type="Pfam" id="PF17824">
    <property type="entry name" value="DUF5586"/>
    <property type="match status" value="1"/>
</dbReference>
<sequence length="634" mass="69624">MASHQQSRIQSYLEKNKIGPLFEEMMTKLITETPDHPVPFLINHLQTKEGSPSKLQRTLLGSAALWAQTGSAENKGTRRDFRGFEKPWEMHPKKPKKSKSDLAVSNISPPSPESKSLPRSIEHPPWDWRTRPESRDFDELNHILQESKKLGKALENLSRSIAVSDELDQAPLPQDPRAYNSSLMRPRVIGEWVGRAEDDADPLAAEMLQPPVPRAKTEAWESEENSPAGSLKMEPKTKGLKQQQQHHKKLLAAMLSQDSFDSTPSSAPSVTEDEIDDEDDAMELLEDLDDLRMEGVTSLAPSGSKFSQGRSAYCPEPQAKVTLNICSRCARLQGDSLTDNRDEEVPCAQIPEQAVPEISCPLPGVEALMEDQKFESATQVAGPRQAVWDSDLKAARGVSSLGQKGVFLKDPLFSKELETMGKHLAEVERDLAKLAEAKVARSPSSSLHLTPLHHSTHPLPQTSRPLSPGGLSVKGTVLPLLSNKPTSLVMGRAQSPSNPSSRTSTPSGPRSRPTTPSRPLTPNSLMPRAVTPGSHSLKDEMFASLRSRPVTPTGQSGRPLLTPPGLSTTESLGKAFSHRAYMSEDEFYQQLQAVRQPWLVPSDTDSDCVEQPEQDKCSQSGVRDATKRSVFSGL</sequence>
<dbReference type="CDD" id="cd22980">
    <property type="entry name" value="DD_VEST1"/>
    <property type="match status" value="1"/>
</dbReference>
<dbReference type="EMBL" id="JAFJMO010000004">
    <property type="protein sequence ID" value="KAJ8279743.1"/>
    <property type="molecule type" value="Genomic_DNA"/>
</dbReference>
<accession>A0A9Q1DSQ7</accession>
<dbReference type="OrthoDB" id="9945857at2759"/>
<name>A0A9Q1DSQ7_CONCO</name>
<dbReference type="PANTHER" id="PTHR32000:SF3">
    <property type="entry name" value="RIKEN CDNA A830018L16 GENE"/>
    <property type="match status" value="1"/>
</dbReference>
<dbReference type="Proteomes" id="UP001152803">
    <property type="component" value="Unassembled WGS sequence"/>
</dbReference>
<dbReference type="Gene3D" id="1.20.890.10">
    <property type="entry name" value="cAMP-dependent protein kinase regulatory subunit, dimerization-anchoring domain"/>
    <property type="match status" value="1"/>
</dbReference>
<feature type="region of interest" description="Disordered" evidence="1">
    <location>
        <begin position="84"/>
        <end position="128"/>
    </location>
</feature>
<comment type="caution">
    <text evidence="2">The sequence shown here is derived from an EMBL/GenBank/DDBJ whole genome shotgun (WGS) entry which is preliminary data.</text>
</comment>
<dbReference type="InterPro" id="IPR040687">
    <property type="entry name" value="DUF5586"/>
</dbReference>
<feature type="region of interest" description="Disordered" evidence="1">
    <location>
        <begin position="601"/>
        <end position="634"/>
    </location>
</feature>
<dbReference type="PANTHER" id="PTHR32000">
    <property type="entry name" value="SIMILAR TO HYPOTHETICAL PROTEIN"/>
    <property type="match status" value="1"/>
</dbReference>
<reference evidence="2" key="1">
    <citation type="journal article" date="2023" name="Science">
        <title>Genome structures resolve the early diversification of teleost fishes.</title>
        <authorList>
            <person name="Parey E."/>
            <person name="Louis A."/>
            <person name="Montfort J."/>
            <person name="Bouchez O."/>
            <person name="Roques C."/>
            <person name="Iampietro C."/>
            <person name="Lluch J."/>
            <person name="Castinel A."/>
            <person name="Donnadieu C."/>
            <person name="Desvignes T."/>
            <person name="Floi Bucao C."/>
            <person name="Jouanno E."/>
            <person name="Wen M."/>
            <person name="Mejri S."/>
            <person name="Dirks R."/>
            <person name="Jansen H."/>
            <person name="Henkel C."/>
            <person name="Chen W.J."/>
            <person name="Zahm M."/>
            <person name="Cabau C."/>
            <person name="Klopp C."/>
            <person name="Thompson A.W."/>
            <person name="Robinson-Rechavi M."/>
            <person name="Braasch I."/>
            <person name="Lecointre G."/>
            <person name="Bobe J."/>
            <person name="Postlethwait J.H."/>
            <person name="Berthelot C."/>
            <person name="Roest Crollius H."/>
            <person name="Guiguen Y."/>
        </authorList>
    </citation>
    <scope>NUCLEOTIDE SEQUENCE</scope>
    <source>
        <strain evidence="2">Concon-B</strain>
    </source>
</reference>
<organism evidence="2 3">
    <name type="scientific">Conger conger</name>
    <name type="common">Conger eel</name>
    <name type="synonym">Muraena conger</name>
    <dbReference type="NCBI Taxonomy" id="82655"/>
    <lineage>
        <taxon>Eukaryota</taxon>
        <taxon>Metazoa</taxon>
        <taxon>Chordata</taxon>
        <taxon>Craniata</taxon>
        <taxon>Vertebrata</taxon>
        <taxon>Euteleostomi</taxon>
        <taxon>Actinopterygii</taxon>
        <taxon>Neopterygii</taxon>
        <taxon>Teleostei</taxon>
        <taxon>Anguilliformes</taxon>
        <taxon>Congridae</taxon>
        <taxon>Conger</taxon>
    </lineage>
</organism>
<evidence type="ECO:0000313" key="3">
    <source>
        <dbReference type="Proteomes" id="UP001152803"/>
    </source>
</evidence>
<dbReference type="AlphaFoldDB" id="A0A9Q1DSQ7"/>
<evidence type="ECO:0000313" key="2">
    <source>
        <dbReference type="EMBL" id="KAJ8279743.1"/>
    </source>
</evidence>
<evidence type="ECO:0000256" key="1">
    <source>
        <dbReference type="SAM" id="MobiDB-lite"/>
    </source>
</evidence>
<feature type="compositionally biased region" description="Low complexity" evidence="1">
    <location>
        <begin position="495"/>
        <end position="525"/>
    </location>
</feature>
<keyword evidence="3" id="KW-1185">Reference proteome</keyword>
<feature type="region of interest" description="Disordered" evidence="1">
    <location>
        <begin position="488"/>
        <end position="534"/>
    </location>
</feature>
<dbReference type="SUPFAM" id="SSF47391">
    <property type="entry name" value="Dimerization-anchoring domain of cAMP-dependent PK regulatory subunit"/>
    <property type="match status" value="1"/>
</dbReference>
<protein>
    <submittedName>
        <fullName evidence="2">Uncharacterized protein</fullName>
    </submittedName>
</protein>
<feature type="compositionally biased region" description="Low complexity" evidence="1">
    <location>
        <begin position="442"/>
        <end position="460"/>
    </location>
</feature>